<evidence type="ECO:0000256" key="1">
    <source>
        <dbReference type="ARBA" id="ARBA00005382"/>
    </source>
</evidence>
<dbReference type="InterPro" id="IPR033452">
    <property type="entry name" value="GH30_C"/>
</dbReference>
<feature type="domain" description="Glycosyl hydrolase family 30 beta sandwich" evidence="6">
    <location>
        <begin position="380"/>
        <end position="440"/>
    </location>
</feature>
<evidence type="ECO:0000256" key="4">
    <source>
        <dbReference type="RuleBase" id="RU361188"/>
    </source>
</evidence>
<keyword evidence="3 4" id="KW-0378">Hydrolase</keyword>
<evidence type="ECO:0000259" key="6">
    <source>
        <dbReference type="Pfam" id="PF17189"/>
    </source>
</evidence>
<name>A0ABY5P355_9LACT</name>
<dbReference type="Proteomes" id="UP001315967">
    <property type="component" value="Chromosome"/>
</dbReference>
<evidence type="ECO:0000313" key="7">
    <source>
        <dbReference type="EMBL" id="UUX33158.1"/>
    </source>
</evidence>
<feature type="domain" description="Glycosyl hydrolase family 30 TIM-barrel" evidence="5">
    <location>
        <begin position="44"/>
        <end position="376"/>
    </location>
</feature>
<dbReference type="InterPro" id="IPR013780">
    <property type="entry name" value="Glyco_hydro_b"/>
</dbReference>
<keyword evidence="2" id="KW-0732">Signal</keyword>
<dbReference type="SUPFAM" id="SSF51445">
    <property type="entry name" value="(Trans)glycosidases"/>
    <property type="match status" value="1"/>
</dbReference>
<evidence type="ECO:0000259" key="5">
    <source>
        <dbReference type="Pfam" id="PF02055"/>
    </source>
</evidence>
<dbReference type="PANTHER" id="PTHR11069">
    <property type="entry name" value="GLUCOSYLCERAMIDASE"/>
    <property type="match status" value="1"/>
</dbReference>
<dbReference type="PRINTS" id="PR00843">
    <property type="entry name" value="GLHYDRLASE30"/>
</dbReference>
<evidence type="ECO:0000313" key="8">
    <source>
        <dbReference type="Proteomes" id="UP001315967"/>
    </source>
</evidence>
<keyword evidence="4" id="KW-0326">Glycosidase</keyword>
<accession>A0ABY5P355</accession>
<organism evidence="7 8">
    <name type="scientific">Fundicoccus culcitae</name>
    <dbReference type="NCBI Taxonomy" id="2969821"/>
    <lineage>
        <taxon>Bacteria</taxon>
        <taxon>Bacillati</taxon>
        <taxon>Bacillota</taxon>
        <taxon>Bacilli</taxon>
        <taxon>Lactobacillales</taxon>
        <taxon>Aerococcaceae</taxon>
        <taxon>Fundicoccus</taxon>
    </lineage>
</organism>
<dbReference type="EMBL" id="CP102453">
    <property type="protein sequence ID" value="UUX33158.1"/>
    <property type="molecule type" value="Genomic_DNA"/>
</dbReference>
<dbReference type="Pfam" id="PF02055">
    <property type="entry name" value="Glyco_hydro_30"/>
    <property type="match status" value="1"/>
</dbReference>
<dbReference type="RefSeq" id="WP_313792660.1">
    <property type="nucleotide sequence ID" value="NZ_CP102453.1"/>
</dbReference>
<gene>
    <name evidence="7" type="ORF">NRE15_09620</name>
</gene>
<evidence type="ECO:0000256" key="2">
    <source>
        <dbReference type="ARBA" id="ARBA00022729"/>
    </source>
</evidence>
<reference evidence="7 8" key="1">
    <citation type="submission" date="2022-08" db="EMBL/GenBank/DDBJ databases">
        <title>Aerococcaceae sp. nov isolated from spoiled eye mask.</title>
        <authorList>
            <person name="Zhou G."/>
            <person name="Xie X.-B."/>
            <person name="Shi Q.-S."/>
            <person name="Wang Y.-S."/>
            <person name="Wen X."/>
            <person name="Peng H."/>
            <person name="Yang X.-J."/>
            <person name="Tao H.-B."/>
            <person name="Huang X.-M."/>
        </authorList>
    </citation>
    <scope>NUCLEOTIDE SEQUENCE [LARGE SCALE GENOMIC DNA]</scope>
    <source>
        <strain evidence="8">DM20194951</strain>
    </source>
</reference>
<dbReference type="InterPro" id="IPR017853">
    <property type="entry name" value="GH"/>
</dbReference>
<sequence>MTHVNVAITSDESGFFQPLATQTIPKKPSQPIQINTTKTFQRMDGFGASFTDSAAYLIDQVLSASKRDQVMTSLFDAEEGINLTLVRNPMGASDYARTIYSYNDLKAGETDLDQTEFSVMYDEESIIPLSQQALALNPSVKFMASPWSAPAWMKTSASMKGGQLREAFYASYALYFVKYVQAYADHGLPIYAVTPQNEPLYEPLHYPSMLMTAAEQVVFVRDYLKPAFVEAGLATKILGYDHNWDRIDYPIELLDNAYDDFDGIAWHWYGGRAISQSRVAAMFPDKEIHFTEGSGGEWIPAFEPAFSNLLRTGMDILRNGSQSLILWNMALDEKNGPTVPGFGNSTCRGLVTINQSTGTYEFTLDYYGLGHFSKYLQPSAVRVDSQSADGILSVAFINPDASLVAVVFNDTDQEKHCTLEVANAGDTVAFDLNPHAAATLLLNK</sequence>
<dbReference type="PANTHER" id="PTHR11069:SF23">
    <property type="entry name" value="LYSOSOMAL ACID GLUCOSYLCERAMIDASE"/>
    <property type="match status" value="1"/>
</dbReference>
<dbReference type="InterPro" id="IPR001139">
    <property type="entry name" value="Glyco_hydro_30"/>
</dbReference>
<dbReference type="Pfam" id="PF17189">
    <property type="entry name" value="Glyco_hydro_30C"/>
    <property type="match status" value="1"/>
</dbReference>
<proteinExistence type="inferred from homology"/>
<keyword evidence="8" id="KW-1185">Reference proteome</keyword>
<dbReference type="GO" id="GO:0016787">
    <property type="term" value="F:hydrolase activity"/>
    <property type="evidence" value="ECO:0007669"/>
    <property type="project" value="UniProtKB-KW"/>
</dbReference>
<dbReference type="Gene3D" id="3.20.20.80">
    <property type="entry name" value="Glycosidases"/>
    <property type="match status" value="1"/>
</dbReference>
<dbReference type="InterPro" id="IPR033453">
    <property type="entry name" value="Glyco_hydro_30_TIM-barrel"/>
</dbReference>
<evidence type="ECO:0000256" key="3">
    <source>
        <dbReference type="ARBA" id="ARBA00022801"/>
    </source>
</evidence>
<comment type="similarity">
    <text evidence="1 4">Belongs to the glycosyl hydrolase 30 family.</text>
</comment>
<dbReference type="Gene3D" id="2.60.40.1180">
    <property type="entry name" value="Golgi alpha-mannosidase II"/>
    <property type="match status" value="1"/>
</dbReference>
<protein>
    <submittedName>
        <fullName evidence="7">Glycosyl hydrolase</fullName>
    </submittedName>
</protein>